<keyword evidence="4 9" id="KW-0812">Transmembrane</keyword>
<evidence type="ECO:0000256" key="9">
    <source>
        <dbReference type="RuleBase" id="RU363100"/>
    </source>
</evidence>
<dbReference type="Pfam" id="PF03650">
    <property type="entry name" value="MPC"/>
    <property type="match status" value="1"/>
</dbReference>
<evidence type="ECO:0000256" key="8">
    <source>
        <dbReference type="ARBA" id="ARBA00023136"/>
    </source>
</evidence>
<dbReference type="GO" id="GO:0006850">
    <property type="term" value="P:pyruvate import into mitochondria"/>
    <property type="evidence" value="ECO:0007669"/>
    <property type="project" value="InterPro"/>
</dbReference>
<evidence type="ECO:0000256" key="3">
    <source>
        <dbReference type="ARBA" id="ARBA00022448"/>
    </source>
</evidence>
<keyword evidence="8 9" id="KW-0472">Membrane</keyword>
<evidence type="ECO:0000256" key="5">
    <source>
        <dbReference type="ARBA" id="ARBA00022792"/>
    </source>
</evidence>
<protein>
    <recommendedName>
        <fullName evidence="9">Mitochondrial pyruvate carrier</fullName>
    </recommendedName>
</protein>
<dbReference type="GO" id="GO:0005743">
    <property type="term" value="C:mitochondrial inner membrane"/>
    <property type="evidence" value="ECO:0007669"/>
    <property type="project" value="UniProtKB-SubCell"/>
</dbReference>
<feature type="transmembrane region" description="Helical" evidence="9">
    <location>
        <begin position="124"/>
        <end position="146"/>
    </location>
</feature>
<evidence type="ECO:0000313" key="10">
    <source>
        <dbReference type="EMBL" id="AEH41548.1"/>
    </source>
</evidence>
<reference evidence="10" key="1">
    <citation type="journal article" date="2011" name="World J. Microbiol. Biotechnol.">
        <title>Construction and characterization of a full-length cDNA library from mycobiont of Endocarpon pusillum (lichen-forming Ascomycota).</title>
        <authorList>
            <person name="Wang Y.-Y."/>
            <person name="Zhang T."/>
            <person name="Zhou Q.-M."/>
            <person name="Wei J.-C."/>
        </authorList>
    </citation>
    <scope>NUCLEOTIDE SEQUENCE</scope>
</reference>
<accession>F8QX32</accession>
<dbReference type="InterPro" id="IPR005336">
    <property type="entry name" value="MPC"/>
</dbReference>
<organism evidence="10">
    <name type="scientific">Endocarpon pusillum</name>
    <dbReference type="NCBI Taxonomy" id="364733"/>
    <lineage>
        <taxon>Eukaryota</taxon>
        <taxon>Fungi</taxon>
        <taxon>Dikarya</taxon>
        <taxon>Ascomycota</taxon>
        <taxon>Pezizomycotina</taxon>
        <taxon>Eurotiomycetes</taxon>
        <taxon>Chaetothyriomycetidae</taxon>
        <taxon>Verrucariales</taxon>
        <taxon>Verrucariaceae</taxon>
        <taxon>Endocarpon</taxon>
    </lineage>
</organism>
<dbReference type="EMBL" id="HM193223">
    <property type="protein sequence ID" value="AEH41548.1"/>
    <property type="molecule type" value="mRNA"/>
</dbReference>
<comment type="function">
    <text evidence="9">Mediates the uptake of pyruvate into mitochondria.</text>
</comment>
<evidence type="ECO:0000256" key="7">
    <source>
        <dbReference type="ARBA" id="ARBA00023128"/>
    </source>
</evidence>
<dbReference type="AlphaFoldDB" id="F8QX32"/>
<keyword evidence="7 9" id="KW-0496">Mitochondrion</keyword>
<comment type="subcellular location">
    <subcellularLocation>
        <location evidence="1 9">Mitochondrion inner membrane</location>
        <topology evidence="1 9">Multi-pass membrane protein</topology>
    </subcellularLocation>
</comment>
<evidence type="ECO:0000256" key="1">
    <source>
        <dbReference type="ARBA" id="ARBA00004448"/>
    </source>
</evidence>
<evidence type="ECO:0000256" key="4">
    <source>
        <dbReference type="ARBA" id="ARBA00022692"/>
    </source>
</evidence>
<evidence type="ECO:0000256" key="2">
    <source>
        <dbReference type="ARBA" id="ARBA00006416"/>
    </source>
</evidence>
<sequence>MPSSSPLRLLFTRTHQFTTFRAPFLLRQQRNQIFRRYQQTVAGTPTVEGAPGAKQSILQRLWTSEVGLKTVHFWAPVMKWAILLAGVSDFFRPADKLSLTQNLALTATGSIWTRWCFIIKPKNYLLAAVNFCVAIVASVQVSRILAYRASVKGSKAGALEESKEEIRSAAKGVKEDVKKVVP</sequence>
<keyword evidence="5 9" id="KW-0999">Mitochondrion inner membrane</keyword>
<evidence type="ECO:0000256" key="6">
    <source>
        <dbReference type="ARBA" id="ARBA00022989"/>
    </source>
</evidence>
<proteinExistence type="evidence at transcript level"/>
<dbReference type="PANTHER" id="PTHR14154">
    <property type="entry name" value="UPF0041 BRAIN PROTEIN 44-RELATED"/>
    <property type="match status" value="1"/>
</dbReference>
<comment type="similarity">
    <text evidence="2 9">Belongs to the mitochondrial pyruvate carrier (MPC) (TC 2.A.105) family.</text>
</comment>
<name>F8QX32_9EURO</name>
<keyword evidence="3 9" id="KW-0813">Transport</keyword>
<comment type="caution">
    <text evidence="9">Lacks conserved residue(s) required for the propagation of feature annotation.</text>
</comment>
<keyword evidence="6 9" id="KW-1133">Transmembrane helix</keyword>
<dbReference type="OMA" id="FRQNFYQ"/>